<dbReference type="PANTHER" id="PTHR40866:SF1">
    <property type="entry name" value="BED-TYPE DOMAIN-CONTAINING PROTEIN"/>
    <property type="match status" value="1"/>
</dbReference>
<dbReference type="AlphaFoldDB" id="W2X8R2"/>
<protein>
    <recommendedName>
        <fullName evidence="3">BED-type domain-containing protein</fullName>
    </recommendedName>
</protein>
<evidence type="ECO:0000313" key="2">
    <source>
        <dbReference type="Proteomes" id="UP000018958"/>
    </source>
</evidence>
<sequence>MASNKDLCQYFFTLEAPGIYKCRYCPKLRKQAPGSGFSNLIGHLTDKHPQHQEDYKEHERSGCKDLATFGFVTDYACTVYNWMNWVVGRNVLIEEVDNEVTRAMSRWNPVSSKTLKKYMALVEREVEAAIAEEMPESIGVMFDDRSAGSTYYVGIYAVYMVDDLAQ</sequence>
<dbReference type="OrthoDB" id="90081at2759"/>
<gene>
    <name evidence="1" type="ORF">F441_07431</name>
</gene>
<evidence type="ECO:0000313" key="1">
    <source>
        <dbReference type="EMBL" id="ETP18319.1"/>
    </source>
</evidence>
<dbReference type="EMBL" id="ANIX01001499">
    <property type="protein sequence ID" value="ETP18319.1"/>
    <property type="molecule type" value="Genomic_DNA"/>
</dbReference>
<organism evidence="1 2">
    <name type="scientific">Phytophthora nicotianae CJ01A1</name>
    <dbReference type="NCBI Taxonomy" id="1317063"/>
    <lineage>
        <taxon>Eukaryota</taxon>
        <taxon>Sar</taxon>
        <taxon>Stramenopiles</taxon>
        <taxon>Oomycota</taxon>
        <taxon>Peronosporomycetes</taxon>
        <taxon>Peronosporales</taxon>
        <taxon>Peronosporaceae</taxon>
        <taxon>Phytophthora</taxon>
    </lineage>
</organism>
<comment type="caution">
    <text evidence="1">The sequence shown here is derived from an EMBL/GenBank/DDBJ whole genome shotgun (WGS) entry which is preliminary data.</text>
</comment>
<dbReference type="Proteomes" id="UP000018958">
    <property type="component" value="Unassembled WGS sequence"/>
</dbReference>
<proteinExistence type="predicted"/>
<reference evidence="1 2" key="1">
    <citation type="submission" date="2013-11" db="EMBL/GenBank/DDBJ databases">
        <title>The Genome Sequence of Phytophthora parasitica CJ01A1.</title>
        <authorList>
            <consortium name="The Broad Institute Genomics Platform"/>
            <person name="Russ C."/>
            <person name="Tyler B."/>
            <person name="Panabieres F."/>
            <person name="Shan W."/>
            <person name="Tripathy S."/>
            <person name="Grunwald N."/>
            <person name="Machado M."/>
            <person name="Johnson C.S."/>
            <person name="Walker B."/>
            <person name="Young S.K."/>
            <person name="Zeng Q."/>
            <person name="Gargeya S."/>
            <person name="Fitzgerald M."/>
            <person name="Haas B."/>
            <person name="Abouelleil A."/>
            <person name="Allen A.W."/>
            <person name="Alvarado L."/>
            <person name="Arachchi H.M."/>
            <person name="Berlin A.M."/>
            <person name="Chapman S.B."/>
            <person name="Gainer-Dewar J."/>
            <person name="Goldberg J."/>
            <person name="Griggs A."/>
            <person name="Gujja S."/>
            <person name="Hansen M."/>
            <person name="Howarth C."/>
            <person name="Imamovic A."/>
            <person name="Ireland A."/>
            <person name="Larimer J."/>
            <person name="McCowan C."/>
            <person name="Murphy C."/>
            <person name="Pearson M."/>
            <person name="Poon T.W."/>
            <person name="Priest M."/>
            <person name="Roberts A."/>
            <person name="Saif S."/>
            <person name="Shea T."/>
            <person name="Sisk P."/>
            <person name="Sykes S."/>
            <person name="Wortman J."/>
            <person name="Nusbaum C."/>
            <person name="Birren B."/>
        </authorList>
    </citation>
    <scope>NUCLEOTIDE SEQUENCE [LARGE SCALE GENOMIC DNA]</scope>
    <source>
        <strain evidence="1 2">CJ01A1</strain>
    </source>
</reference>
<name>W2X8R2_PHYNI</name>
<dbReference type="PANTHER" id="PTHR40866">
    <property type="entry name" value="BED-TYPE DOMAIN-CONTAINING PROTEIN"/>
    <property type="match status" value="1"/>
</dbReference>
<accession>W2X8R2</accession>
<evidence type="ECO:0008006" key="3">
    <source>
        <dbReference type="Google" id="ProtNLM"/>
    </source>
</evidence>